<reference evidence="1 2" key="1">
    <citation type="journal article" date="2022" name="Hortic Res">
        <title>A haplotype resolved chromosomal level avocado genome allows analysis of novel avocado genes.</title>
        <authorList>
            <person name="Nath O."/>
            <person name="Fletcher S.J."/>
            <person name="Hayward A."/>
            <person name="Shaw L.M."/>
            <person name="Masouleh A.K."/>
            <person name="Furtado A."/>
            <person name="Henry R.J."/>
            <person name="Mitter N."/>
        </authorList>
    </citation>
    <scope>NUCLEOTIDE SEQUENCE [LARGE SCALE GENOMIC DNA]</scope>
    <source>
        <strain evidence="2">cv. Hass</strain>
    </source>
</reference>
<keyword evidence="2" id="KW-1185">Reference proteome</keyword>
<protein>
    <submittedName>
        <fullName evidence="1">Uncharacterized protein</fullName>
    </submittedName>
</protein>
<comment type="caution">
    <text evidence="1">The sequence shown here is derived from an EMBL/GenBank/DDBJ whole genome shotgun (WGS) entry which is preliminary data.</text>
</comment>
<evidence type="ECO:0000313" key="1">
    <source>
        <dbReference type="EMBL" id="KAJ8646332.1"/>
    </source>
</evidence>
<accession>A0ACC2MKQ3</accession>
<sequence length="110" mass="11241">MNGKIIVPERGRGLKITCEAKEEAAAASLADSSPATSAAAPPPPQPPPQSAMDAFVEAAAVGCDIRVNIDLPAGTELAEPSQEGSIWTQERGSAVEFLESVAASSKKVPV</sequence>
<organism evidence="1 2">
    <name type="scientific">Persea americana</name>
    <name type="common">Avocado</name>
    <dbReference type="NCBI Taxonomy" id="3435"/>
    <lineage>
        <taxon>Eukaryota</taxon>
        <taxon>Viridiplantae</taxon>
        <taxon>Streptophyta</taxon>
        <taxon>Embryophyta</taxon>
        <taxon>Tracheophyta</taxon>
        <taxon>Spermatophyta</taxon>
        <taxon>Magnoliopsida</taxon>
        <taxon>Magnoliidae</taxon>
        <taxon>Laurales</taxon>
        <taxon>Lauraceae</taxon>
        <taxon>Persea</taxon>
    </lineage>
</organism>
<dbReference type="Proteomes" id="UP001234297">
    <property type="component" value="Chromosome 2"/>
</dbReference>
<name>A0ACC2MKQ3_PERAE</name>
<dbReference type="EMBL" id="CM056810">
    <property type="protein sequence ID" value="KAJ8646332.1"/>
    <property type="molecule type" value="Genomic_DNA"/>
</dbReference>
<evidence type="ECO:0000313" key="2">
    <source>
        <dbReference type="Proteomes" id="UP001234297"/>
    </source>
</evidence>
<proteinExistence type="predicted"/>
<gene>
    <name evidence="1" type="ORF">MRB53_008080</name>
</gene>